<dbReference type="AlphaFoldDB" id="A0AAF0QZJ9"/>
<evidence type="ECO:0000313" key="2">
    <source>
        <dbReference type="EMBL" id="WMV29381.1"/>
    </source>
</evidence>
<dbReference type="Proteomes" id="UP001234989">
    <property type="component" value="Chromosome 5"/>
</dbReference>
<keyword evidence="1" id="KW-1133">Transmembrane helix</keyword>
<gene>
    <name evidence="2" type="ORF">MTR67_022766</name>
</gene>
<dbReference type="PANTHER" id="PTHR31973:SF189">
    <property type="entry name" value="TRANSPOSASE, MUDR, PLANT, MULE TRANSPOSASE DOMAIN PROTEIN-RELATED"/>
    <property type="match status" value="1"/>
</dbReference>
<dbReference type="EMBL" id="CP133616">
    <property type="protein sequence ID" value="WMV29381.1"/>
    <property type="molecule type" value="Genomic_DNA"/>
</dbReference>
<keyword evidence="1" id="KW-0472">Membrane</keyword>
<dbReference type="PANTHER" id="PTHR31973">
    <property type="entry name" value="POLYPROTEIN, PUTATIVE-RELATED"/>
    <property type="match status" value="1"/>
</dbReference>
<feature type="transmembrane region" description="Helical" evidence="1">
    <location>
        <begin position="21"/>
        <end position="43"/>
    </location>
</feature>
<keyword evidence="1" id="KW-0812">Transmembrane</keyword>
<evidence type="ECO:0000256" key="1">
    <source>
        <dbReference type="SAM" id="Phobius"/>
    </source>
</evidence>
<reference evidence="2" key="1">
    <citation type="submission" date="2023-08" db="EMBL/GenBank/DDBJ databases">
        <title>A de novo genome assembly of Solanum verrucosum Schlechtendal, a Mexican diploid species geographically isolated from the other diploid A-genome species in potato relatives.</title>
        <authorList>
            <person name="Hosaka K."/>
        </authorList>
    </citation>
    <scope>NUCLEOTIDE SEQUENCE</scope>
    <source>
        <tissue evidence="2">Young leaves</tissue>
    </source>
</reference>
<accession>A0AAF0QZJ9</accession>
<name>A0AAF0QZJ9_SOLVR</name>
<keyword evidence="3" id="KW-1185">Reference proteome</keyword>
<protein>
    <submittedName>
        <fullName evidence="2">Uncharacterized protein</fullName>
    </submittedName>
</protein>
<organism evidence="2 3">
    <name type="scientific">Solanum verrucosum</name>
    <dbReference type="NCBI Taxonomy" id="315347"/>
    <lineage>
        <taxon>Eukaryota</taxon>
        <taxon>Viridiplantae</taxon>
        <taxon>Streptophyta</taxon>
        <taxon>Embryophyta</taxon>
        <taxon>Tracheophyta</taxon>
        <taxon>Spermatophyta</taxon>
        <taxon>Magnoliopsida</taxon>
        <taxon>eudicotyledons</taxon>
        <taxon>Gunneridae</taxon>
        <taxon>Pentapetalae</taxon>
        <taxon>asterids</taxon>
        <taxon>lamiids</taxon>
        <taxon>Solanales</taxon>
        <taxon>Solanaceae</taxon>
        <taxon>Solanoideae</taxon>
        <taxon>Solaneae</taxon>
        <taxon>Solanum</taxon>
    </lineage>
</organism>
<evidence type="ECO:0000313" key="3">
    <source>
        <dbReference type="Proteomes" id="UP001234989"/>
    </source>
</evidence>
<sequence length="659" mass="73940">MVSTTLLPRDGSHSTLTQRGTLLAYCVIFGIKLYLSSFILSAMADVISEPSSLSFGMFITCILESHFIFLSDISPIFIKKSYDSRAFVSMGYSHTDSSWVLKNDTEDVAAKNLKSKPSSFTSVSFAILNATLENLTDMNAKLDVVSITVTQVINMVEVTIYFHHGVNKYINKLGFVGVQELIILAPTGKYFEIIGDEGVRTLTSFISTEYKSIHLFATEDCELSVNVTDIVMHDGSFLLSPIVNEGTNCSESEDDNNNGMVFSCSDYATDELDNFVTKKKRNITDSLQDYKEIVKGMAFKDIAEAKQICKLYALVKKVELVVVKSDKKRLSVKTLVDHIECGTAYDNSLVDYSTIALYFKDKLQTDPKYKVKEMKADLHRVFEINVSEANCKRVKKEVLESLEGSFVDSYNKLEGYATELRSCNTGSDIMIDLSVEALSNGQITDRDSCPWIDAPKAQLQSRLTVDQHGSSFDAREEAALAVYKHKLQPVRGEPFWKCDSLHAIEPPKLFKLVGKPKLMREREKDEVVKRQGGKKRQLRRGLVDEYEASEEDINCIALQPTQESQFEYASSSSYFSVAEDDDEDPRLRPRTISEEAFLTRLRKRQNPQEPIGSRVIGFKGDKFGVSEPTNLPIGPTGLTWNGQSAVTTNQLQKLRPRRG</sequence>
<proteinExistence type="predicted"/>